<feature type="compositionally biased region" description="Polar residues" evidence="1">
    <location>
        <begin position="344"/>
        <end position="354"/>
    </location>
</feature>
<evidence type="ECO:0000313" key="3">
    <source>
        <dbReference type="Proteomes" id="UP001201163"/>
    </source>
</evidence>
<feature type="region of interest" description="Disordered" evidence="1">
    <location>
        <begin position="417"/>
        <end position="476"/>
    </location>
</feature>
<proteinExistence type="predicted"/>
<gene>
    <name evidence="2" type="ORF">EDB92DRAFT_1392298</name>
</gene>
<organism evidence="2 3">
    <name type="scientific">Lactarius akahatsu</name>
    <dbReference type="NCBI Taxonomy" id="416441"/>
    <lineage>
        <taxon>Eukaryota</taxon>
        <taxon>Fungi</taxon>
        <taxon>Dikarya</taxon>
        <taxon>Basidiomycota</taxon>
        <taxon>Agaricomycotina</taxon>
        <taxon>Agaricomycetes</taxon>
        <taxon>Russulales</taxon>
        <taxon>Russulaceae</taxon>
        <taxon>Lactarius</taxon>
    </lineage>
</organism>
<keyword evidence="3" id="KW-1185">Reference proteome</keyword>
<feature type="region of interest" description="Disordered" evidence="1">
    <location>
        <begin position="145"/>
        <end position="235"/>
    </location>
</feature>
<feature type="compositionally biased region" description="Basic residues" evidence="1">
    <location>
        <begin position="209"/>
        <end position="220"/>
    </location>
</feature>
<dbReference type="AlphaFoldDB" id="A0AAD4LQQ7"/>
<dbReference type="EMBL" id="JAKELL010000007">
    <property type="protein sequence ID" value="KAH8997222.1"/>
    <property type="molecule type" value="Genomic_DNA"/>
</dbReference>
<name>A0AAD4LQQ7_9AGAM</name>
<feature type="compositionally biased region" description="Low complexity" evidence="1">
    <location>
        <begin position="146"/>
        <end position="162"/>
    </location>
</feature>
<accession>A0AAD4LQQ7</accession>
<reference evidence="2" key="1">
    <citation type="submission" date="2022-01" db="EMBL/GenBank/DDBJ databases">
        <title>Comparative genomics reveals a dynamic genome evolution in the ectomycorrhizal milk-cap (Lactarius) mushrooms.</title>
        <authorList>
            <consortium name="DOE Joint Genome Institute"/>
            <person name="Lebreton A."/>
            <person name="Tang N."/>
            <person name="Kuo A."/>
            <person name="LaButti K."/>
            <person name="Drula E."/>
            <person name="Barry K."/>
            <person name="Clum A."/>
            <person name="Lipzen A."/>
            <person name="Mousain D."/>
            <person name="Ng V."/>
            <person name="Wang R."/>
            <person name="Wang X."/>
            <person name="Dai Y."/>
            <person name="Henrissat B."/>
            <person name="Grigoriev I.V."/>
            <person name="Guerin-Laguette A."/>
            <person name="Yu F."/>
            <person name="Martin F.M."/>
        </authorList>
    </citation>
    <scope>NUCLEOTIDE SEQUENCE</scope>
    <source>
        <strain evidence="2">QP</strain>
    </source>
</reference>
<feature type="compositionally biased region" description="Polar residues" evidence="1">
    <location>
        <begin position="163"/>
        <end position="179"/>
    </location>
</feature>
<evidence type="ECO:0000256" key="1">
    <source>
        <dbReference type="SAM" id="MobiDB-lite"/>
    </source>
</evidence>
<dbReference type="Proteomes" id="UP001201163">
    <property type="component" value="Unassembled WGS sequence"/>
</dbReference>
<evidence type="ECO:0000313" key="2">
    <source>
        <dbReference type="EMBL" id="KAH8997222.1"/>
    </source>
</evidence>
<sequence>MASGAVYPSSATWDYSTGYPLDDPHPEFGRHLHDCPMIPIKALRTCRHSPIPSTPASPPSLRHSLVDDPAFAPDPIINPDHWYGQRDMLSPTTSFPVRSHSSSDLPPGFVPQSGPVPNLPGRSHSYHEVSRGPPSVAQSVYFVPPSALSSSSTSDSSVSGSSALRTPSVPRSATRSSDQVYEFPDSTFRSTSVTDVPGMFPDEGQSHLRNAKHRPKRRSAHVAEPANDYPEVSGPIVPSVENFAAQEDRTFRNVTSSSAPPPPGLSERPKEGRARSSSRVNLADLDSIDELDETNPYGINLHHKGPYEAVAAILNETNPIDSPLLRIKGIQQQVSAGSPLRPSRSIQSQPNANPMSLNLKPGQILQSSIYQPMRPPQHPLETAPATYPPDHYIPPSHVPTERSKIDYDAASVRSPLRRNQTLPVTNPARVPLEQSHHTPHPMRHEAQAHKRPYPMDPNIYQPQPPPSTGSQNSAHQSQMSSILVLIKIPDAVPLTVARFLTSSFPRSRLRLLRPLPKSLQARTLTSAFRVPCISPTLIMAQTLLTTVRAHFH</sequence>
<feature type="compositionally biased region" description="Polar residues" evidence="1">
    <location>
        <begin position="93"/>
        <end position="104"/>
    </location>
</feature>
<comment type="caution">
    <text evidence="2">The sequence shown here is derived from an EMBL/GenBank/DDBJ whole genome shotgun (WGS) entry which is preliminary data.</text>
</comment>
<protein>
    <submittedName>
        <fullName evidence="2">Uncharacterized protein</fullName>
    </submittedName>
</protein>
<feature type="region of interest" description="Disordered" evidence="1">
    <location>
        <begin position="93"/>
        <end position="132"/>
    </location>
</feature>
<feature type="region of interest" description="Disordered" evidence="1">
    <location>
        <begin position="335"/>
        <end position="354"/>
    </location>
</feature>
<feature type="region of interest" description="Disordered" evidence="1">
    <location>
        <begin position="251"/>
        <end position="281"/>
    </location>
</feature>